<dbReference type="Gene3D" id="2.60.40.4070">
    <property type="match status" value="1"/>
</dbReference>
<comment type="caution">
    <text evidence="3">The sequence shown here is derived from an EMBL/GenBank/DDBJ whole genome shotgun (WGS) entry which is preliminary data.</text>
</comment>
<organism evidence="3 4">
    <name type="scientific">Arcticibacter tournemirensis</name>
    <dbReference type="NCBI Taxonomy" id="699437"/>
    <lineage>
        <taxon>Bacteria</taxon>
        <taxon>Pseudomonadati</taxon>
        <taxon>Bacteroidota</taxon>
        <taxon>Sphingobacteriia</taxon>
        <taxon>Sphingobacteriales</taxon>
        <taxon>Sphingobacteriaceae</taxon>
        <taxon>Arcticibacter</taxon>
    </lineage>
</organism>
<dbReference type="EMBL" id="RXOC01000012">
    <property type="protein sequence ID" value="RXF68110.1"/>
    <property type="molecule type" value="Genomic_DNA"/>
</dbReference>
<feature type="compositionally biased region" description="Low complexity" evidence="1">
    <location>
        <begin position="75"/>
        <end position="92"/>
    </location>
</feature>
<dbReference type="RefSeq" id="WP_128770539.1">
    <property type="nucleotide sequence ID" value="NZ_RXOC01000012.1"/>
</dbReference>
<dbReference type="AlphaFoldDB" id="A0A4Q0M549"/>
<gene>
    <name evidence="3" type="ORF">EKH83_16370</name>
</gene>
<proteinExistence type="predicted"/>
<sequence length="191" mass="20603">MKKFYLLAISFYFILLGARAFDSRSFVVLKNGLADSTRRIQRSASKITDTRPNRPSRNDVGISIIPFKPISSRPSGSASSGSGSGSGSAASSAASPQKVAAPDFKALSNVKVFPNPVEDQINISYTLSKDANVTIKIMDVLGNEIATLLSQRLPSGEQNHSFAITSRLNSGYYFIRLIAGNETIIKRISVL</sequence>
<dbReference type="Pfam" id="PF18962">
    <property type="entry name" value="Por_Secre_tail"/>
    <property type="match status" value="1"/>
</dbReference>
<dbReference type="InterPro" id="IPR026444">
    <property type="entry name" value="Secre_tail"/>
</dbReference>
<evidence type="ECO:0000313" key="3">
    <source>
        <dbReference type="EMBL" id="RXF68110.1"/>
    </source>
</evidence>
<feature type="domain" description="Secretion system C-terminal sorting" evidence="2">
    <location>
        <begin position="112"/>
        <end position="190"/>
    </location>
</feature>
<name>A0A4Q0M549_9SPHI</name>
<protein>
    <submittedName>
        <fullName evidence="3">T9SS type A sorting domain-containing protein</fullName>
    </submittedName>
</protein>
<feature type="region of interest" description="Disordered" evidence="1">
    <location>
        <begin position="44"/>
        <end position="92"/>
    </location>
</feature>
<evidence type="ECO:0000313" key="4">
    <source>
        <dbReference type="Proteomes" id="UP000290848"/>
    </source>
</evidence>
<reference evidence="3 4" key="1">
    <citation type="submission" date="2018-12" db="EMBL/GenBank/DDBJ databases">
        <title>The Draft Genome Sequence of the Soil Bacterium Pedobacter tournemirensis R1.</title>
        <authorList>
            <person name="He J."/>
        </authorList>
    </citation>
    <scope>NUCLEOTIDE SEQUENCE [LARGE SCALE GENOMIC DNA]</scope>
    <source>
        <strain evidence="3 4">R1</strain>
    </source>
</reference>
<evidence type="ECO:0000259" key="2">
    <source>
        <dbReference type="Pfam" id="PF18962"/>
    </source>
</evidence>
<evidence type="ECO:0000256" key="1">
    <source>
        <dbReference type="SAM" id="MobiDB-lite"/>
    </source>
</evidence>
<dbReference type="NCBIfam" id="TIGR04183">
    <property type="entry name" value="Por_Secre_tail"/>
    <property type="match status" value="1"/>
</dbReference>
<dbReference type="Proteomes" id="UP000290848">
    <property type="component" value="Unassembled WGS sequence"/>
</dbReference>
<accession>A0A4Q0M549</accession>